<keyword evidence="2" id="KW-1185">Reference proteome</keyword>
<dbReference type="EMBL" id="BNJJ01000010">
    <property type="protein sequence ID" value="GHO85812.1"/>
    <property type="molecule type" value="Genomic_DNA"/>
</dbReference>
<accession>A0ABQ3VI12</accession>
<reference evidence="1 2" key="1">
    <citation type="journal article" date="2021" name="Int. J. Syst. Evol. Microbiol.">
        <title>Reticulibacter mediterranei gen. nov., sp. nov., within the new family Reticulibacteraceae fam. nov., and Ktedonospora formicarum gen. nov., sp. nov., Ktedonobacter robiniae sp. nov., Dictyobacter formicarum sp. nov. and Dictyobacter arantiisoli sp. nov., belonging to the class Ktedonobacteria.</title>
        <authorList>
            <person name="Yabe S."/>
            <person name="Zheng Y."/>
            <person name="Wang C.M."/>
            <person name="Sakai Y."/>
            <person name="Abe K."/>
            <person name="Yokota A."/>
            <person name="Donadio S."/>
            <person name="Cavaletti L."/>
            <person name="Monciardini P."/>
        </authorList>
    </citation>
    <scope>NUCLEOTIDE SEQUENCE [LARGE SCALE GENOMIC DNA]</scope>
    <source>
        <strain evidence="1 2">SOSP1-9</strain>
    </source>
</reference>
<sequence>MRIGAGFMPEIPIFTITETNQVEYIITCRCLNDTSNTYG</sequence>
<name>A0ABQ3VI12_9CHLR</name>
<gene>
    <name evidence="1" type="ORF">KSZ_38180</name>
</gene>
<dbReference type="Proteomes" id="UP000635565">
    <property type="component" value="Unassembled WGS sequence"/>
</dbReference>
<comment type="caution">
    <text evidence="1">The sequence shown here is derived from an EMBL/GenBank/DDBJ whole genome shotgun (WGS) entry which is preliminary data.</text>
</comment>
<proteinExistence type="predicted"/>
<protein>
    <submittedName>
        <fullName evidence="1">Uncharacterized protein</fullName>
    </submittedName>
</protein>
<evidence type="ECO:0000313" key="1">
    <source>
        <dbReference type="EMBL" id="GHO85812.1"/>
    </source>
</evidence>
<evidence type="ECO:0000313" key="2">
    <source>
        <dbReference type="Proteomes" id="UP000635565"/>
    </source>
</evidence>
<organism evidence="1 2">
    <name type="scientific">Dictyobacter formicarum</name>
    <dbReference type="NCBI Taxonomy" id="2778368"/>
    <lineage>
        <taxon>Bacteria</taxon>
        <taxon>Bacillati</taxon>
        <taxon>Chloroflexota</taxon>
        <taxon>Ktedonobacteria</taxon>
        <taxon>Ktedonobacterales</taxon>
        <taxon>Dictyobacteraceae</taxon>
        <taxon>Dictyobacter</taxon>
    </lineage>
</organism>